<reference evidence="1 2" key="1">
    <citation type="submission" date="2016-12" db="EMBL/GenBank/DDBJ databases">
        <title>Genome sequencing of Methylocaldum marinum.</title>
        <authorList>
            <person name="Takeuchi M."/>
            <person name="Kamagata Y."/>
            <person name="Hiraoka S."/>
            <person name="Oshima K."/>
            <person name="Hattori M."/>
            <person name="Iwasaki W."/>
        </authorList>
    </citation>
    <scope>NUCLEOTIDE SEQUENCE [LARGE SCALE GENOMIC DNA]</scope>
    <source>
        <strain evidence="1 2">S8</strain>
    </source>
</reference>
<evidence type="ECO:0000313" key="1">
    <source>
        <dbReference type="EMBL" id="BBA36880.1"/>
    </source>
</evidence>
<dbReference type="Gene3D" id="1.25.40.10">
    <property type="entry name" value="Tetratricopeptide repeat domain"/>
    <property type="match status" value="1"/>
</dbReference>
<dbReference type="OrthoDB" id="9812424at2"/>
<keyword evidence="2" id="KW-1185">Reference proteome</keyword>
<dbReference type="Proteomes" id="UP000266313">
    <property type="component" value="Chromosome"/>
</dbReference>
<protein>
    <submittedName>
        <fullName evidence="1">Uncharacterized protein</fullName>
    </submittedName>
</protein>
<dbReference type="InterPro" id="IPR011990">
    <property type="entry name" value="TPR-like_helical_dom_sf"/>
</dbReference>
<proteinExistence type="predicted"/>
<gene>
    <name evidence="1" type="ORF">sS8_4957</name>
</gene>
<dbReference type="SUPFAM" id="SSF48452">
    <property type="entry name" value="TPR-like"/>
    <property type="match status" value="1"/>
</dbReference>
<accession>A0A250KZ21</accession>
<dbReference type="Pfam" id="PF13432">
    <property type="entry name" value="TPR_16"/>
    <property type="match status" value="1"/>
</dbReference>
<dbReference type="KEGG" id="mmai:sS8_4957"/>
<name>A0A250KZ21_9GAMM</name>
<organism evidence="1 2">
    <name type="scientific">Methylocaldum marinum</name>
    <dbReference type="NCBI Taxonomy" id="1432792"/>
    <lineage>
        <taxon>Bacteria</taxon>
        <taxon>Pseudomonadati</taxon>
        <taxon>Pseudomonadota</taxon>
        <taxon>Gammaproteobacteria</taxon>
        <taxon>Methylococcales</taxon>
        <taxon>Methylococcaceae</taxon>
        <taxon>Methylocaldum</taxon>
    </lineage>
</organism>
<dbReference type="EMBL" id="AP017928">
    <property type="protein sequence ID" value="BBA36880.1"/>
    <property type="molecule type" value="Genomic_DNA"/>
</dbReference>
<evidence type="ECO:0000313" key="2">
    <source>
        <dbReference type="Proteomes" id="UP000266313"/>
    </source>
</evidence>
<sequence>MSAPSPTAENLHLKSLYFVLALLTIFLPASGHAKKAETDSGVHELVRRLEDEWAEIFYRLPPAVHAEKFEDLLARVHSVSEQYPNAADPLVLEAIVLCTYAGADIGLSSLRRVSEARELLIKAIDIDPRAMEGSAYITLGNLYYRLPGWPISFGDNDSARQYLESALKLYPNALDSNYFYGDFLLQQGEYDKALPYLEKAEKAPIRPYMALSDVKLKEEVQRALIAAREKHEDYGDFFSRFLTAFFGDDSKAP</sequence>
<dbReference type="AlphaFoldDB" id="A0A250KZ21"/>